<comment type="caution">
    <text evidence="1">The sequence shown here is derived from an EMBL/GenBank/DDBJ whole genome shotgun (WGS) entry which is preliminary data.</text>
</comment>
<organism evidence="1 2">
    <name type="scientific">Paenibacillus phytorum</name>
    <dbReference type="NCBI Taxonomy" id="2654977"/>
    <lineage>
        <taxon>Bacteria</taxon>
        <taxon>Bacillati</taxon>
        <taxon>Bacillota</taxon>
        <taxon>Bacilli</taxon>
        <taxon>Bacillales</taxon>
        <taxon>Paenibacillaceae</taxon>
        <taxon>Paenibacillus</taxon>
    </lineage>
</organism>
<gene>
    <name evidence="1" type="ORF">GC098_28780</name>
</gene>
<evidence type="ECO:0000313" key="1">
    <source>
        <dbReference type="EMBL" id="NOU75333.1"/>
    </source>
</evidence>
<name>A0ABX1Y3D5_9BACL</name>
<dbReference type="Proteomes" id="UP000616779">
    <property type="component" value="Unassembled WGS sequence"/>
</dbReference>
<reference evidence="1 2" key="1">
    <citation type="submission" date="2019-10" db="EMBL/GenBank/DDBJ databases">
        <title>Description of Paenibacillus terrestris sp. nov.</title>
        <authorList>
            <person name="Carlier A."/>
            <person name="Qi S."/>
        </authorList>
    </citation>
    <scope>NUCLEOTIDE SEQUENCE [LARGE SCALE GENOMIC DNA]</scope>
    <source>
        <strain evidence="1 2">LMG 31458</strain>
    </source>
</reference>
<accession>A0ABX1Y3D5</accession>
<keyword evidence="2" id="KW-1185">Reference proteome</keyword>
<dbReference type="RefSeq" id="WP_171646861.1">
    <property type="nucleotide sequence ID" value="NZ_WHOA01000205.1"/>
</dbReference>
<proteinExistence type="predicted"/>
<sequence length="178" mass="19636">MKLKLSILTVVALRKAATKTIPIYREIVCNPVYATRLTIAIRNNNLDSLNRLFKEVTSGFNDFGTNRFGFSIGFKAPAPADQVENATNTKGSVRLTVISLRSISKRILPLYRKISSNNAFATQLVLAARNRNNTILRALISPLLPANSLVSVRGDRTGIILEIKSVTGVVFITQFFVL</sequence>
<evidence type="ECO:0000313" key="2">
    <source>
        <dbReference type="Proteomes" id="UP000616779"/>
    </source>
</evidence>
<dbReference type="EMBL" id="WHOA01000205">
    <property type="protein sequence ID" value="NOU75333.1"/>
    <property type="molecule type" value="Genomic_DNA"/>
</dbReference>
<protein>
    <submittedName>
        <fullName evidence="1">Uncharacterized protein</fullName>
    </submittedName>
</protein>